<dbReference type="Pfam" id="PF03109">
    <property type="entry name" value="ABC1"/>
    <property type="match status" value="1"/>
</dbReference>
<evidence type="ECO:0000256" key="5">
    <source>
        <dbReference type="ARBA" id="ARBA00022688"/>
    </source>
</evidence>
<dbReference type="PANTHER" id="PTHR10566">
    <property type="entry name" value="CHAPERONE-ACTIVITY OF BC1 COMPLEX CABC1 -RELATED"/>
    <property type="match status" value="1"/>
</dbReference>
<proteinExistence type="inferred from homology"/>
<comment type="caution">
    <text evidence="11">The sequence shown here is derived from an EMBL/GenBank/DDBJ whole genome shotgun (WGS) entry which is preliminary data.</text>
</comment>
<dbReference type="InterPro" id="IPR010232">
    <property type="entry name" value="UbiB"/>
</dbReference>
<evidence type="ECO:0000256" key="1">
    <source>
        <dbReference type="ARBA" id="ARBA00005020"/>
    </source>
</evidence>
<dbReference type="InterPro" id="IPR004147">
    <property type="entry name" value="ABC1_dom"/>
</dbReference>
<organism evidence="11 12">
    <name type="scientific">Thalassobaculum fulvum</name>
    <dbReference type="NCBI Taxonomy" id="1633335"/>
    <lineage>
        <taxon>Bacteria</taxon>
        <taxon>Pseudomonadati</taxon>
        <taxon>Pseudomonadota</taxon>
        <taxon>Alphaproteobacteria</taxon>
        <taxon>Rhodospirillales</taxon>
        <taxon>Thalassobaculaceae</taxon>
        <taxon>Thalassobaculum</taxon>
    </lineage>
</organism>
<dbReference type="RefSeq" id="WP_189986892.1">
    <property type="nucleotide sequence ID" value="NZ_BMZS01000001.1"/>
</dbReference>
<sequence>MIRSLRNLFRLIRIAWIMARHGVLEPLETVAEAPALGLFARLARRLRDPRVAGRWGQRLAAALVALGPSFIKFGQSLATRADLIGDQASADLTMLQDRLPPFAPATARATLESELGAPVDALFARFDEVPVAAASIAQVHRARTADGREVAVKVLRPGIEAAVARDLDLFEWIAETVERMLPWTERLRPVETVRVFRETVEIELDLRYEAAAAAELAENFQDDSDFRVAAVDWDRTTRRILTTAWVEGCRIDDLASLHAHGLDPTELLAKAAAVFFTQVFRDGFFHADMHPGNMLVEPDGTLVPVDFGIMGRVDLATRFYLADTLTGFLNGDWRAVAEIHFRMGFVPAGKSIDLFTQACRSIGEPVMDKPLHEISVARLLGQVLRIAETFEMRAQPQLLLLHKTMVVAEGVGRKLNPDVNMWALARPLIERWMIENRGPEALLGRGADDVVRTLSRLPALVRAADRLLQHLDEGGLKVHPESLRVHAELSARQRFPAWPVLAAVLAGLLIGLLLE</sequence>
<feature type="transmembrane region" description="Helical" evidence="9">
    <location>
        <begin position="495"/>
        <end position="514"/>
    </location>
</feature>
<dbReference type="EMBL" id="BMZS01000001">
    <property type="protein sequence ID" value="GHD38983.1"/>
    <property type="molecule type" value="Genomic_DNA"/>
</dbReference>
<dbReference type="SUPFAM" id="SSF56112">
    <property type="entry name" value="Protein kinase-like (PK-like)"/>
    <property type="match status" value="1"/>
</dbReference>
<name>A0A918XM16_9PROT</name>
<evidence type="ECO:0000256" key="2">
    <source>
        <dbReference type="ARBA" id="ARBA00009670"/>
    </source>
</evidence>
<keyword evidence="8 9" id="KW-0472">Membrane</keyword>
<keyword evidence="5" id="KW-0831">Ubiquinone biosynthesis</keyword>
<reference evidence="11" key="2">
    <citation type="submission" date="2020-09" db="EMBL/GenBank/DDBJ databases">
        <authorList>
            <person name="Sun Q."/>
            <person name="Kim S."/>
        </authorList>
    </citation>
    <scope>NUCLEOTIDE SEQUENCE</scope>
    <source>
        <strain evidence="11">KCTC 42651</strain>
    </source>
</reference>
<keyword evidence="4" id="KW-0997">Cell inner membrane</keyword>
<accession>A0A918XM16</accession>
<keyword evidence="6 9" id="KW-0812">Transmembrane</keyword>
<protein>
    <recommendedName>
        <fullName evidence="10">Protein kinase domain-containing protein</fullName>
    </recommendedName>
</protein>
<keyword evidence="3" id="KW-1003">Cell membrane</keyword>
<dbReference type="Proteomes" id="UP000630353">
    <property type="component" value="Unassembled WGS sequence"/>
</dbReference>
<dbReference type="PROSITE" id="PS50011">
    <property type="entry name" value="PROTEIN_KINASE_DOM"/>
    <property type="match status" value="1"/>
</dbReference>
<dbReference type="InterPro" id="IPR011009">
    <property type="entry name" value="Kinase-like_dom_sf"/>
</dbReference>
<evidence type="ECO:0000313" key="12">
    <source>
        <dbReference type="Proteomes" id="UP000630353"/>
    </source>
</evidence>
<evidence type="ECO:0000256" key="7">
    <source>
        <dbReference type="ARBA" id="ARBA00022989"/>
    </source>
</evidence>
<dbReference type="AlphaFoldDB" id="A0A918XM16"/>
<dbReference type="GO" id="GO:0005524">
    <property type="term" value="F:ATP binding"/>
    <property type="evidence" value="ECO:0007669"/>
    <property type="project" value="InterPro"/>
</dbReference>
<comment type="pathway">
    <text evidence="1">Cofactor biosynthesis; ubiquinone biosynthesis [regulation].</text>
</comment>
<evidence type="ECO:0000313" key="11">
    <source>
        <dbReference type="EMBL" id="GHD38983.1"/>
    </source>
</evidence>
<dbReference type="InterPro" id="IPR050154">
    <property type="entry name" value="UbiB_kinase"/>
</dbReference>
<dbReference type="InterPro" id="IPR000719">
    <property type="entry name" value="Prot_kinase_dom"/>
</dbReference>
<evidence type="ECO:0000256" key="9">
    <source>
        <dbReference type="SAM" id="Phobius"/>
    </source>
</evidence>
<reference evidence="11" key="1">
    <citation type="journal article" date="2014" name="Int. J. Syst. Evol. Microbiol.">
        <title>Complete genome sequence of Corynebacterium casei LMG S-19264T (=DSM 44701T), isolated from a smear-ripened cheese.</title>
        <authorList>
            <consortium name="US DOE Joint Genome Institute (JGI-PGF)"/>
            <person name="Walter F."/>
            <person name="Albersmeier A."/>
            <person name="Kalinowski J."/>
            <person name="Ruckert C."/>
        </authorList>
    </citation>
    <scope>NUCLEOTIDE SEQUENCE</scope>
    <source>
        <strain evidence="11">KCTC 42651</strain>
    </source>
</reference>
<evidence type="ECO:0000259" key="10">
    <source>
        <dbReference type="PROSITE" id="PS50011"/>
    </source>
</evidence>
<evidence type="ECO:0000256" key="8">
    <source>
        <dbReference type="ARBA" id="ARBA00023136"/>
    </source>
</evidence>
<dbReference type="GO" id="GO:0004672">
    <property type="term" value="F:protein kinase activity"/>
    <property type="evidence" value="ECO:0007669"/>
    <property type="project" value="InterPro"/>
</dbReference>
<comment type="similarity">
    <text evidence="2">Belongs to the protein kinase superfamily. ADCK protein kinase family.</text>
</comment>
<feature type="domain" description="Protein kinase" evidence="10">
    <location>
        <begin position="125"/>
        <end position="495"/>
    </location>
</feature>
<evidence type="ECO:0000256" key="4">
    <source>
        <dbReference type="ARBA" id="ARBA00022519"/>
    </source>
</evidence>
<dbReference type="PANTHER" id="PTHR10566:SF113">
    <property type="entry name" value="PROTEIN ACTIVITY OF BC1 COMPLEX KINASE 7, CHLOROPLASTIC"/>
    <property type="match status" value="1"/>
</dbReference>
<evidence type="ECO:0000256" key="6">
    <source>
        <dbReference type="ARBA" id="ARBA00022692"/>
    </source>
</evidence>
<dbReference type="NCBIfam" id="TIGR01982">
    <property type="entry name" value="UbiB"/>
    <property type="match status" value="1"/>
</dbReference>
<dbReference type="GO" id="GO:0006744">
    <property type="term" value="P:ubiquinone biosynthetic process"/>
    <property type="evidence" value="ECO:0007669"/>
    <property type="project" value="UniProtKB-KW"/>
</dbReference>
<evidence type="ECO:0000256" key="3">
    <source>
        <dbReference type="ARBA" id="ARBA00022475"/>
    </source>
</evidence>
<gene>
    <name evidence="11" type="ORF">GCM10017083_00350</name>
</gene>
<keyword evidence="7 9" id="KW-1133">Transmembrane helix</keyword>
<keyword evidence="12" id="KW-1185">Reference proteome</keyword>